<dbReference type="GO" id="GO:0005737">
    <property type="term" value="C:cytoplasm"/>
    <property type="evidence" value="ECO:0007669"/>
    <property type="project" value="TreeGrafter"/>
</dbReference>
<sequence>DSKQSVGRYGGSRNLAADSTHSGGLIWSFICVHLENHYALTVFLYEGKTSLIRSLTQDAKLVAEDRLFATLDVTVHAGVLPCRMTVLYADTVGLIADVPAALIPCFWATLEEICYAVMVWFLCISLDTSFAFILACHLLCSAHRQALFQQCRVNCSEFPYHFHYFLRFVVIFIRWLPFNSLLYLINLNYFKT</sequence>
<dbReference type="PANTHER" id="PTHR10229">
    <property type="entry name" value="GTP-BINDING PROTEIN HFLX"/>
    <property type="match status" value="1"/>
</dbReference>
<organism evidence="4">
    <name type="scientific">Soboliphyme baturini</name>
    <dbReference type="NCBI Taxonomy" id="241478"/>
    <lineage>
        <taxon>Eukaryota</taxon>
        <taxon>Metazoa</taxon>
        <taxon>Ecdysozoa</taxon>
        <taxon>Nematoda</taxon>
        <taxon>Enoplea</taxon>
        <taxon>Dorylaimia</taxon>
        <taxon>Dioctophymatida</taxon>
        <taxon>Dioctophymatoidea</taxon>
        <taxon>Soboliphymatidae</taxon>
        <taxon>Soboliphyme</taxon>
    </lineage>
</organism>
<keyword evidence="1" id="KW-1133">Transmembrane helix</keyword>
<protein>
    <submittedName>
        <fullName evidence="4">Transmembrane protein</fullName>
    </submittedName>
</protein>
<dbReference type="WBParaSite" id="SBAD_0000066901-mRNA-1">
    <property type="protein sequence ID" value="SBAD_0000066901-mRNA-1"/>
    <property type="gene ID" value="SBAD_0000066901"/>
</dbReference>
<proteinExistence type="predicted"/>
<dbReference type="GO" id="GO:0005525">
    <property type="term" value="F:GTP binding"/>
    <property type="evidence" value="ECO:0007669"/>
    <property type="project" value="InterPro"/>
</dbReference>
<dbReference type="InterPro" id="IPR027417">
    <property type="entry name" value="P-loop_NTPase"/>
</dbReference>
<dbReference type="GO" id="GO:0043022">
    <property type="term" value="F:ribosome binding"/>
    <property type="evidence" value="ECO:0007669"/>
    <property type="project" value="TreeGrafter"/>
</dbReference>
<reference evidence="4" key="1">
    <citation type="submission" date="2016-06" db="UniProtKB">
        <authorList>
            <consortium name="WormBaseParasite"/>
        </authorList>
    </citation>
    <scope>IDENTIFICATION</scope>
</reference>
<accession>A0A183IAK2</accession>
<feature type="transmembrane region" description="Helical" evidence="1">
    <location>
        <begin position="164"/>
        <end position="185"/>
    </location>
</feature>
<dbReference type="Gene3D" id="3.40.50.300">
    <property type="entry name" value="P-loop containing nucleotide triphosphate hydrolases"/>
    <property type="match status" value="1"/>
</dbReference>
<dbReference type="OrthoDB" id="10268034at2759"/>
<evidence type="ECO:0000256" key="1">
    <source>
        <dbReference type="SAM" id="Phobius"/>
    </source>
</evidence>
<dbReference type="AlphaFoldDB" id="A0A183IAK2"/>
<keyword evidence="3" id="KW-1185">Reference proteome</keyword>
<dbReference type="EMBL" id="UZAM01002530">
    <property type="protein sequence ID" value="VDO86399.1"/>
    <property type="molecule type" value="Genomic_DNA"/>
</dbReference>
<name>A0A183IAK2_9BILA</name>
<feature type="transmembrane region" description="Helical" evidence="1">
    <location>
        <begin position="115"/>
        <end position="143"/>
    </location>
</feature>
<dbReference type="SUPFAM" id="SSF52540">
    <property type="entry name" value="P-loop containing nucleoside triphosphate hydrolases"/>
    <property type="match status" value="1"/>
</dbReference>
<dbReference type="PANTHER" id="PTHR10229:SF0">
    <property type="entry name" value="GTP-BINDING PROTEIN 6-RELATED"/>
    <property type="match status" value="1"/>
</dbReference>
<evidence type="ECO:0000313" key="4">
    <source>
        <dbReference type="WBParaSite" id="SBAD_0000066901-mRNA-1"/>
    </source>
</evidence>
<dbReference type="InterPro" id="IPR016496">
    <property type="entry name" value="GTPase_HflX"/>
</dbReference>
<keyword evidence="1" id="KW-0812">Transmembrane</keyword>
<evidence type="ECO:0000313" key="3">
    <source>
        <dbReference type="Proteomes" id="UP000270296"/>
    </source>
</evidence>
<gene>
    <name evidence="2" type="ORF">SBAD_LOCUS646</name>
</gene>
<dbReference type="Proteomes" id="UP000270296">
    <property type="component" value="Unassembled WGS sequence"/>
</dbReference>
<evidence type="ECO:0000313" key="2">
    <source>
        <dbReference type="EMBL" id="VDO86399.1"/>
    </source>
</evidence>
<keyword evidence="1" id="KW-0472">Membrane</keyword>
<reference evidence="2 3" key="2">
    <citation type="submission" date="2018-11" db="EMBL/GenBank/DDBJ databases">
        <authorList>
            <consortium name="Pathogen Informatics"/>
        </authorList>
    </citation>
    <scope>NUCLEOTIDE SEQUENCE [LARGE SCALE GENOMIC DNA]</scope>
</reference>